<evidence type="ECO:0000313" key="1">
    <source>
        <dbReference type="EMBL" id="BCS94512.1"/>
    </source>
</evidence>
<sequence>MIELLTGSAFGLIGSAVTNIFGLIKQKQVDKQEVTLRRIDLEAMDKEYEFRDRSATREAETALTLSADSLMKESFGHDSASYSKGVKPNALGAFLLVVVDFVRGLTRSGLTIYLIWQVHSTRTEVQGVLDSIGASALDAGTALDIYQQVVKMTLFLASAAISWWFGTRGKGSQQVKL</sequence>
<protein>
    <submittedName>
        <fullName evidence="1">Uncharacterized protein</fullName>
    </submittedName>
</protein>
<name>A0ABM7PBJ4_9BACT</name>
<dbReference type="EMBL" id="AP024488">
    <property type="protein sequence ID" value="BCS94512.1"/>
    <property type="molecule type" value="Genomic_DNA"/>
</dbReference>
<evidence type="ECO:0000313" key="2">
    <source>
        <dbReference type="Proteomes" id="UP001320148"/>
    </source>
</evidence>
<reference evidence="1 2" key="1">
    <citation type="submission" date="2021-02" db="EMBL/GenBank/DDBJ databases">
        <title>Complete genome of Desulfoluna sp. strain ASN36.</title>
        <authorList>
            <person name="Takahashi A."/>
            <person name="Kojima H."/>
            <person name="Fukui M."/>
        </authorList>
    </citation>
    <scope>NUCLEOTIDE SEQUENCE [LARGE SCALE GENOMIC DNA]</scope>
    <source>
        <strain evidence="1 2">ASN36</strain>
    </source>
</reference>
<accession>A0ABM7PBJ4</accession>
<organism evidence="1 2">
    <name type="scientific">Desulfoluna limicola</name>
    <dbReference type="NCBI Taxonomy" id="2810562"/>
    <lineage>
        <taxon>Bacteria</taxon>
        <taxon>Pseudomonadati</taxon>
        <taxon>Thermodesulfobacteriota</taxon>
        <taxon>Desulfobacteria</taxon>
        <taxon>Desulfobacterales</taxon>
        <taxon>Desulfolunaceae</taxon>
        <taxon>Desulfoluna</taxon>
    </lineage>
</organism>
<dbReference type="RefSeq" id="WP_236890828.1">
    <property type="nucleotide sequence ID" value="NZ_AP024488.1"/>
</dbReference>
<dbReference type="Proteomes" id="UP001320148">
    <property type="component" value="Chromosome"/>
</dbReference>
<proteinExistence type="predicted"/>
<keyword evidence="2" id="KW-1185">Reference proteome</keyword>
<gene>
    <name evidence="1" type="ORF">DSLASN_01440</name>
</gene>